<dbReference type="Proteomes" id="UP000192936">
    <property type="component" value="Unassembled WGS sequence"/>
</dbReference>
<evidence type="ECO:0000256" key="2">
    <source>
        <dbReference type="ARBA" id="ARBA00022692"/>
    </source>
</evidence>
<feature type="transmembrane region" description="Helical" evidence="5">
    <location>
        <begin position="53"/>
        <end position="69"/>
    </location>
</feature>
<feature type="transmembrane region" description="Helical" evidence="5">
    <location>
        <begin position="181"/>
        <end position="198"/>
    </location>
</feature>
<dbReference type="Gene3D" id="1.20.1510.10">
    <property type="entry name" value="Cation efflux protein transmembrane domain"/>
    <property type="match status" value="1"/>
</dbReference>
<dbReference type="InterPro" id="IPR027469">
    <property type="entry name" value="Cation_efflux_TMD_sf"/>
</dbReference>
<evidence type="ECO:0000256" key="4">
    <source>
        <dbReference type="ARBA" id="ARBA00023136"/>
    </source>
</evidence>
<evidence type="ECO:0000313" key="6">
    <source>
        <dbReference type="EMBL" id="SMF78385.1"/>
    </source>
</evidence>
<gene>
    <name evidence="6" type="ORF">SAMN02982917_4803</name>
</gene>
<accession>A0A1X7H302</accession>
<sequence length="234" mass="23639">MMVDAPPPHFYDSRRSPMGKGVAMDGGCGGGSCGGGSSRPSGGPEDLKHTMRMALVVNGLLGALLLTAADATQAVSLWVAALLVLNHAAGHAVTLAGMGRRPELRVRLSMLQGVALAVAAVALVVTAGRSIAGMAIPDVPLASLTLLFAIGVTVASATLLFANRRGSLTLRAIWLCSRKDVLPLAAGLVGLAASWLLLDGAPDALVGAGVAVLLLAEAWGLLRGGMMGEGVKHL</sequence>
<dbReference type="AlphaFoldDB" id="A0A1X7H302"/>
<evidence type="ECO:0000256" key="1">
    <source>
        <dbReference type="ARBA" id="ARBA00004141"/>
    </source>
</evidence>
<evidence type="ECO:0000256" key="5">
    <source>
        <dbReference type="SAM" id="Phobius"/>
    </source>
</evidence>
<keyword evidence="2 5" id="KW-0812">Transmembrane</keyword>
<evidence type="ECO:0000313" key="7">
    <source>
        <dbReference type="Proteomes" id="UP000192936"/>
    </source>
</evidence>
<feature type="transmembrane region" description="Helical" evidence="5">
    <location>
        <begin position="75"/>
        <end position="96"/>
    </location>
</feature>
<protein>
    <recommendedName>
        <fullName evidence="8">Cation transporter</fullName>
    </recommendedName>
</protein>
<comment type="subcellular location">
    <subcellularLocation>
        <location evidence="1">Membrane</location>
        <topology evidence="1">Multi-pass membrane protein</topology>
    </subcellularLocation>
</comment>
<keyword evidence="4 5" id="KW-0472">Membrane</keyword>
<feature type="transmembrane region" description="Helical" evidence="5">
    <location>
        <begin position="108"/>
        <end position="127"/>
    </location>
</feature>
<dbReference type="STRING" id="286727.SAMN02982917_4803"/>
<proteinExistence type="predicted"/>
<keyword evidence="3 5" id="KW-1133">Transmembrane helix</keyword>
<dbReference type="GO" id="GO:0016020">
    <property type="term" value="C:membrane"/>
    <property type="evidence" value="ECO:0007669"/>
    <property type="project" value="UniProtKB-SubCell"/>
</dbReference>
<name>A0A1X7H302_9PROT</name>
<evidence type="ECO:0008006" key="8">
    <source>
        <dbReference type="Google" id="ProtNLM"/>
    </source>
</evidence>
<feature type="transmembrane region" description="Helical" evidence="5">
    <location>
        <begin position="204"/>
        <end position="222"/>
    </location>
</feature>
<organism evidence="6 7">
    <name type="scientific">Azospirillum oryzae</name>
    <dbReference type="NCBI Taxonomy" id="286727"/>
    <lineage>
        <taxon>Bacteria</taxon>
        <taxon>Pseudomonadati</taxon>
        <taxon>Pseudomonadota</taxon>
        <taxon>Alphaproteobacteria</taxon>
        <taxon>Rhodospirillales</taxon>
        <taxon>Azospirillaceae</taxon>
        <taxon>Azospirillum</taxon>
    </lineage>
</organism>
<reference evidence="6 7" key="1">
    <citation type="submission" date="2017-04" db="EMBL/GenBank/DDBJ databases">
        <authorList>
            <person name="Afonso C.L."/>
            <person name="Miller P.J."/>
            <person name="Scott M.A."/>
            <person name="Spackman E."/>
            <person name="Goraichik I."/>
            <person name="Dimitrov K.M."/>
            <person name="Suarez D.L."/>
            <person name="Swayne D.E."/>
        </authorList>
    </citation>
    <scope>NUCLEOTIDE SEQUENCE [LARGE SCALE GENOMIC DNA]</scope>
    <source>
        <strain evidence="6 7">A2P</strain>
    </source>
</reference>
<feature type="transmembrane region" description="Helical" evidence="5">
    <location>
        <begin position="139"/>
        <end position="161"/>
    </location>
</feature>
<dbReference type="EMBL" id="FXAK01000007">
    <property type="protein sequence ID" value="SMF78385.1"/>
    <property type="molecule type" value="Genomic_DNA"/>
</dbReference>
<dbReference type="SUPFAM" id="SSF161111">
    <property type="entry name" value="Cation efflux protein transmembrane domain-like"/>
    <property type="match status" value="1"/>
</dbReference>
<evidence type="ECO:0000256" key="3">
    <source>
        <dbReference type="ARBA" id="ARBA00022989"/>
    </source>
</evidence>